<dbReference type="Gene3D" id="3.40.50.720">
    <property type="entry name" value="NAD(P)-binding Rossmann-like Domain"/>
    <property type="match status" value="1"/>
</dbReference>
<dbReference type="EMBL" id="GG666579">
    <property type="protein sequence ID" value="EEN52539.1"/>
    <property type="molecule type" value="Genomic_DNA"/>
</dbReference>
<dbReference type="PANTHER" id="PTHR43245:SF11">
    <property type="entry name" value="LD23561P"/>
    <property type="match status" value="1"/>
</dbReference>
<feature type="domain" description="NAD-dependent epimerase/dehydratase" evidence="1">
    <location>
        <begin position="7"/>
        <end position="241"/>
    </location>
</feature>
<accession>C3Z4F0</accession>
<sequence length="362" mass="40194">MEEKPRVLILGGTGFIGRNLAEYLVSNELAAKVRVVDKVPPATAWLGGRQKEIFQRIEFKSANLINPASVQRAFDDEVTFDLVVNCASEGRLGQMEPVYNEGIVKLSVNCAKEAAQRGARRYIELSTAHIYAPDKVGSTEGCKISPWTDIAQHKLRAEQEISNIKGLNYVVLRPAIVYGPGDRTGLTPRILVGAVYKELKETMRLLWSPELRTNTVHVTDVCRAIWHLRNTGNSGQVFNLADKGNTTQGQTTEFVSQIFGVQYEFLGSVISSVAKVRTIWFYSIYPSSMPHDPTVRAADVFNPHTANVCPQEQLYNKHLCVDGSAIEATGFTYQHPHLTVDSLREVVEGFAAQDLFPRSLLS</sequence>
<dbReference type="SUPFAM" id="SSF51735">
    <property type="entry name" value="NAD(P)-binding Rossmann-fold domains"/>
    <property type="match status" value="1"/>
</dbReference>
<proteinExistence type="predicted"/>
<dbReference type="PANTHER" id="PTHR43245">
    <property type="entry name" value="BIFUNCTIONAL POLYMYXIN RESISTANCE PROTEIN ARNA"/>
    <property type="match status" value="1"/>
</dbReference>
<dbReference type="InterPro" id="IPR050177">
    <property type="entry name" value="Lipid_A_modif_metabolic_enz"/>
</dbReference>
<dbReference type="InterPro" id="IPR036291">
    <property type="entry name" value="NAD(P)-bd_dom_sf"/>
</dbReference>
<dbReference type="Pfam" id="PF01370">
    <property type="entry name" value="Epimerase"/>
    <property type="match status" value="1"/>
</dbReference>
<evidence type="ECO:0000259" key="1">
    <source>
        <dbReference type="Pfam" id="PF01370"/>
    </source>
</evidence>
<gene>
    <name evidence="2" type="ORF">BRAFLDRAFT_283078</name>
</gene>
<dbReference type="STRING" id="7739.C3Z4F0"/>
<evidence type="ECO:0000313" key="2">
    <source>
        <dbReference type="EMBL" id="EEN52539.1"/>
    </source>
</evidence>
<organism>
    <name type="scientific">Branchiostoma floridae</name>
    <name type="common">Florida lancelet</name>
    <name type="synonym">Amphioxus</name>
    <dbReference type="NCBI Taxonomy" id="7739"/>
    <lineage>
        <taxon>Eukaryota</taxon>
        <taxon>Metazoa</taxon>
        <taxon>Chordata</taxon>
        <taxon>Cephalochordata</taxon>
        <taxon>Leptocardii</taxon>
        <taxon>Amphioxiformes</taxon>
        <taxon>Branchiostomatidae</taxon>
        <taxon>Branchiostoma</taxon>
    </lineage>
</organism>
<name>C3Z4F0_BRAFL</name>
<dbReference type="eggNOG" id="KOG1430">
    <property type="taxonomic scope" value="Eukaryota"/>
</dbReference>
<protein>
    <recommendedName>
        <fullName evidence="1">NAD-dependent epimerase/dehydratase domain-containing protein</fullName>
    </recommendedName>
</protein>
<dbReference type="CDD" id="cd08946">
    <property type="entry name" value="SDR_e"/>
    <property type="match status" value="1"/>
</dbReference>
<dbReference type="AlphaFoldDB" id="C3Z4F0"/>
<dbReference type="InParanoid" id="C3Z4F0"/>
<dbReference type="InterPro" id="IPR001509">
    <property type="entry name" value="Epimerase_deHydtase"/>
</dbReference>
<reference evidence="2" key="1">
    <citation type="journal article" date="2008" name="Nature">
        <title>The amphioxus genome and the evolution of the chordate karyotype.</title>
        <authorList>
            <consortium name="US DOE Joint Genome Institute (JGI-PGF)"/>
            <person name="Putnam N.H."/>
            <person name="Butts T."/>
            <person name="Ferrier D.E.K."/>
            <person name="Furlong R.F."/>
            <person name="Hellsten U."/>
            <person name="Kawashima T."/>
            <person name="Robinson-Rechavi M."/>
            <person name="Shoguchi E."/>
            <person name="Terry A."/>
            <person name="Yu J.-K."/>
            <person name="Benito-Gutierrez E.L."/>
            <person name="Dubchak I."/>
            <person name="Garcia-Fernandez J."/>
            <person name="Gibson-Brown J.J."/>
            <person name="Grigoriev I.V."/>
            <person name="Horton A.C."/>
            <person name="de Jong P.J."/>
            <person name="Jurka J."/>
            <person name="Kapitonov V.V."/>
            <person name="Kohara Y."/>
            <person name="Kuroki Y."/>
            <person name="Lindquist E."/>
            <person name="Lucas S."/>
            <person name="Osoegawa K."/>
            <person name="Pennacchio L.A."/>
            <person name="Salamov A.A."/>
            <person name="Satou Y."/>
            <person name="Sauka-Spengler T."/>
            <person name="Schmutz J."/>
            <person name="Shin-I T."/>
            <person name="Toyoda A."/>
            <person name="Bronner-Fraser M."/>
            <person name="Fujiyama A."/>
            <person name="Holland L.Z."/>
            <person name="Holland P.W.H."/>
            <person name="Satoh N."/>
            <person name="Rokhsar D.S."/>
        </authorList>
    </citation>
    <scope>NUCLEOTIDE SEQUENCE [LARGE SCALE GENOMIC DNA]</scope>
    <source>
        <strain evidence="2">S238N-H82</strain>
        <tissue evidence="2">Testes</tissue>
    </source>
</reference>